<dbReference type="SUPFAM" id="SSF55347">
    <property type="entry name" value="Glyceraldehyde-3-phosphate dehydrogenase-like, C-terminal domain"/>
    <property type="match status" value="1"/>
</dbReference>
<name>A0A399E926_9DEIN</name>
<dbReference type="RefSeq" id="WP_027887043.1">
    <property type="nucleotide sequence ID" value="NZ_JBHSXZ010000027.1"/>
</dbReference>
<dbReference type="InterPro" id="IPR036291">
    <property type="entry name" value="NAD(P)-bd_dom_sf"/>
</dbReference>
<sequence length="320" mass="35989">MELKVGVVGVGVMGTYHAQVYAGLPGVRLVGVVDPDPFRQAAIEQDLEVPAFSSPEELLGKVQAVSIASPTSFHYEQARMFLEAGVHVLLEKPMTRTMHEARELVRLAEQRGVVLQVGHILRFYRAVGDLMRMVRNPWVLEARRIGNNRRIRDIGVVLDLMIHDLDLVLLLLREKPLRYSVVGRQVEGLDEYAQAVVDFPSGARALFTASRISPQAERSLTITQPGEVLRLDFNSEYTELSLHRSPPVQPDPDRVEPNGRTQVQTERIAIHNDNPLRRQLKHFVDRIQKGEPSLVTLEDDLQALELALELSNALQPVMSR</sequence>
<dbReference type="Proteomes" id="UP000266089">
    <property type="component" value="Unassembled WGS sequence"/>
</dbReference>
<dbReference type="PANTHER" id="PTHR43377:SF1">
    <property type="entry name" value="BILIVERDIN REDUCTASE A"/>
    <property type="match status" value="1"/>
</dbReference>
<dbReference type="InterPro" id="IPR051450">
    <property type="entry name" value="Gfo/Idh/MocA_Oxidoreductases"/>
</dbReference>
<dbReference type="OrthoDB" id="9815825at2"/>
<evidence type="ECO:0000259" key="2">
    <source>
        <dbReference type="Pfam" id="PF22725"/>
    </source>
</evidence>
<dbReference type="Pfam" id="PF01408">
    <property type="entry name" value="GFO_IDH_MocA"/>
    <property type="match status" value="1"/>
</dbReference>
<dbReference type="Pfam" id="PF22725">
    <property type="entry name" value="GFO_IDH_MocA_C3"/>
    <property type="match status" value="1"/>
</dbReference>
<dbReference type="InterPro" id="IPR055170">
    <property type="entry name" value="GFO_IDH_MocA-like_dom"/>
</dbReference>
<comment type="caution">
    <text evidence="3">The sequence shown here is derived from an EMBL/GenBank/DDBJ whole genome shotgun (WGS) entry which is preliminary data.</text>
</comment>
<dbReference type="GO" id="GO:0000166">
    <property type="term" value="F:nucleotide binding"/>
    <property type="evidence" value="ECO:0007669"/>
    <property type="project" value="InterPro"/>
</dbReference>
<evidence type="ECO:0000313" key="3">
    <source>
        <dbReference type="EMBL" id="RIH79300.1"/>
    </source>
</evidence>
<dbReference type="Gene3D" id="3.40.50.720">
    <property type="entry name" value="NAD(P)-binding Rossmann-like Domain"/>
    <property type="match status" value="1"/>
</dbReference>
<dbReference type="AlphaFoldDB" id="A0A399E926"/>
<dbReference type="GO" id="GO:0016491">
    <property type="term" value="F:oxidoreductase activity"/>
    <property type="evidence" value="ECO:0007669"/>
    <property type="project" value="UniProtKB-KW"/>
</dbReference>
<gene>
    <name evidence="3" type="primary">iolX_1</name>
    <name evidence="3" type="ORF">Mcate_00475</name>
</gene>
<proteinExistence type="predicted"/>
<accession>A0A399E926</accession>
<dbReference type="InterPro" id="IPR000683">
    <property type="entry name" value="Gfo/Idh/MocA-like_OxRdtase_N"/>
</dbReference>
<reference evidence="3 4" key="1">
    <citation type="submission" date="2018-08" db="EMBL/GenBank/DDBJ databases">
        <title>Meiothermus cateniformans JCM 15151 genome sequencing project.</title>
        <authorList>
            <person name="Da Costa M.S."/>
            <person name="Albuquerque L."/>
            <person name="Raposo P."/>
            <person name="Froufe H.J.C."/>
            <person name="Barroso C.S."/>
            <person name="Egas C."/>
        </authorList>
    </citation>
    <scope>NUCLEOTIDE SEQUENCE [LARGE SCALE GENOMIC DNA]</scope>
    <source>
        <strain evidence="3 4">JCM 15151</strain>
    </source>
</reference>
<evidence type="ECO:0000259" key="1">
    <source>
        <dbReference type="Pfam" id="PF01408"/>
    </source>
</evidence>
<dbReference type="EC" id="1.1.1.370" evidence="3"/>
<dbReference type="PANTHER" id="PTHR43377">
    <property type="entry name" value="BILIVERDIN REDUCTASE A"/>
    <property type="match status" value="1"/>
</dbReference>
<feature type="domain" description="Gfo/Idh/MocA-like oxidoreductase N-terminal" evidence="1">
    <location>
        <begin position="3"/>
        <end position="119"/>
    </location>
</feature>
<protein>
    <submittedName>
        <fullName evidence="3">Scyllo-inositol 2-dehydrogenase (NAD(+))</fullName>
        <ecNumber evidence="3">1.1.1.370</ecNumber>
    </submittedName>
</protein>
<feature type="domain" description="GFO/IDH/MocA-like oxidoreductase" evidence="2">
    <location>
        <begin position="153"/>
        <end position="222"/>
    </location>
</feature>
<organism evidence="3 4">
    <name type="scientific">Meiothermus taiwanensis</name>
    <dbReference type="NCBI Taxonomy" id="172827"/>
    <lineage>
        <taxon>Bacteria</taxon>
        <taxon>Thermotogati</taxon>
        <taxon>Deinococcota</taxon>
        <taxon>Deinococci</taxon>
        <taxon>Thermales</taxon>
        <taxon>Thermaceae</taxon>
        <taxon>Meiothermus</taxon>
    </lineage>
</organism>
<dbReference type="Gene3D" id="3.30.360.10">
    <property type="entry name" value="Dihydrodipicolinate Reductase, domain 2"/>
    <property type="match status" value="1"/>
</dbReference>
<evidence type="ECO:0000313" key="4">
    <source>
        <dbReference type="Proteomes" id="UP000266089"/>
    </source>
</evidence>
<dbReference type="EMBL" id="QWKX01000007">
    <property type="protein sequence ID" value="RIH79300.1"/>
    <property type="molecule type" value="Genomic_DNA"/>
</dbReference>
<dbReference type="SUPFAM" id="SSF51735">
    <property type="entry name" value="NAD(P)-binding Rossmann-fold domains"/>
    <property type="match status" value="1"/>
</dbReference>
<keyword evidence="3" id="KW-0560">Oxidoreductase</keyword>